<dbReference type="GO" id="GO:0008270">
    <property type="term" value="F:zinc ion binding"/>
    <property type="evidence" value="ECO:0007669"/>
    <property type="project" value="InterPro"/>
</dbReference>
<proteinExistence type="predicted"/>
<dbReference type="AlphaFoldDB" id="A0A1H6BCE7"/>
<organism evidence="2 3">
    <name type="scientific">Sphingobacterium lactis</name>
    <dbReference type="NCBI Taxonomy" id="797291"/>
    <lineage>
        <taxon>Bacteria</taxon>
        <taxon>Pseudomonadati</taxon>
        <taxon>Bacteroidota</taxon>
        <taxon>Sphingobacteriia</taxon>
        <taxon>Sphingobacteriales</taxon>
        <taxon>Sphingobacteriaceae</taxon>
        <taxon>Sphingobacterium</taxon>
    </lineage>
</organism>
<keyword evidence="2" id="KW-0378">Hydrolase</keyword>
<protein>
    <submittedName>
        <fullName evidence="2">Zinc carboxypeptidase</fullName>
    </submittedName>
</protein>
<dbReference type="InterPro" id="IPR000834">
    <property type="entry name" value="Peptidase_M14"/>
</dbReference>
<reference evidence="3" key="1">
    <citation type="submission" date="2016-10" db="EMBL/GenBank/DDBJ databases">
        <authorList>
            <person name="Varghese N."/>
            <person name="Submissions S."/>
        </authorList>
    </citation>
    <scope>NUCLEOTIDE SEQUENCE [LARGE SCALE GENOMIC DNA]</scope>
    <source>
        <strain evidence="3">DSM 22361</strain>
    </source>
</reference>
<dbReference type="Pfam" id="PF00246">
    <property type="entry name" value="Peptidase_M14"/>
    <property type="match status" value="1"/>
</dbReference>
<dbReference type="RefSeq" id="WP_146060648.1">
    <property type="nucleotide sequence ID" value="NZ_CP049246.1"/>
</dbReference>
<evidence type="ECO:0000259" key="1">
    <source>
        <dbReference type="Pfam" id="PF00246"/>
    </source>
</evidence>
<sequence length="576" mass="66178">MLKSIYKLALMAALTTTTMEGLAQKTPYELDKNGNTTVTYAELRTYYDKLLAGRTDAKLIDIGPTDTGKPLQLIVLSKDGDFDPQSIKAKGKAVMFINNGIHPGEPEGIDASMMFIRDILKAEHLPKDLVLCVIPVYNISGMLDRGVTRANQNGPDAYGFRGSRQHYDLNRDFIKGDTRNSRLFQQVFSTWDPDVFFDTHTSNGADYQYVMTLIETHKDKLHPKLAPYMKERFTDVLYTRMKAAGFPMIPYVDSKGETPESGLVSFLESPRYSTGYAALHNTIGYMPETHMWKPYKQRVESTYLLMKNLFEVAVAEAKTLVALRNDIKAEVSEQQSFPISWELDEEHVDTISFMGYASGKRASAVSGKDRLFYDRTKPFTKQVPYYTTYKPKVVVQKPKAYVLPQGYDRIVELMQLNGVKMEPLAKDTVLTVEMYYITGYKTYPNAYEGHYPHHSVEVCTERMEIPYYAGDWLIETNQPMNRYIIETLEPQGMDSFFNWNFFDAILSQKEYFSAYIFEDTAADLLAKDAELKKRFDDAKRADPKMMEEARLQLDWIYRQTPAYEKTHLLYPVGRML</sequence>
<keyword evidence="2" id="KW-0121">Carboxypeptidase</keyword>
<gene>
    <name evidence="2" type="ORF">SAMN05421877_11026</name>
</gene>
<name>A0A1H6BCE7_9SPHI</name>
<dbReference type="OrthoDB" id="9767214at2"/>
<evidence type="ECO:0000313" key="3">
    <source>
        <dbReference type="Proteomes" id="UP000236731"/>
    </source>
</evidence>
<dbReference type="Gene3D" id="3.40.630.10">
    <property type="entry name" value="Zn peptidases"/>
    <property type="match status" value="1"/>
</dbReference>
<evidence type="ECO:0000313" key="2">
    <source>
        <dbReference type="EMBL" id="SEG58523.1"/>
    </source>
</evidence>
<feature type="domain" description="Peptidase M14" evidence="1">
    <location>
        <begin position="57"/>
        <end position="176"/>
    </location>
</feature>
<keyword evidence="3" id="KW-1185">Reference proteome</keyword>
<dbReference type="Proteomes" id="UP000236731">
    <property type="component" value="Unassembled WGS sequence"/>
</dbReference>
<keyword evidence="2" id="KW-0645">Protease</keyword>
<dbReference type="GO" id="GO:0006508">
    <property type="term" value="P:proteolysis"/>
    <property type="evidence" value="ECO:0007669"/>
    <property type="project" value="InterPro"/>
</dbReference>
<dbReference type="GO" id="GO:0004181">
    <property type="term" value="F:metallocarboxypeptidase activity"/>
    <property type="evidence" value="ECO:0007669"/>
    <property type="project" value="InterPro"/>
</dbReference>
<dbReference type="SUPFAM" id="SSF53187">
    <property type="entry name" value="Zn-dependent exopeptidases"/>
    <property type="match status" value="1"/>
</dbReference>
<dbReference type="EMBL" id="FNUT01000010">
    <property type="protein sequence ID" value="SEG58523.1"/>
    <property type="molecule type" value="Genomic_DNA"/>
</dbReference>
<accession>A0A1H6BCE7</accession>